<organism evidence="3 4">
    <name type="scientific">bacterium (Candidatus Blackallbacteria) CG17_big_fil_post_rev_8_21_14_2_50_48_46</name>
    <dbReference type="NCBI Taxonomy" id="2014261"/>
    <lineage>
        <taxon>Bacteria</taxon>
        <taxon>Candidatus Blackallbacteria</taxon>
    </lineage>
</organism>
<dbReference type="PANTHER" id="PTHR43908">
    <property type="entry name" value="AT29763P-RELATED"/>
    <property type="match status" value="1"/>
</dbReference>
<evidence type="ECO:0000313" key="3">
    <source>
        <dbReference type="EMBL" id="PIW15583.1"/>
    </source>
</evidence>
<dbReference type="InterPro" id="IPR001623">
    <property type="entry name" value="DnaJ_domain"/>
</dbReference>
<dbReference type="Proteomes" id="UP000231019">
    <property type="component" value="Unassembled WGS sequence"/>
</dbReference>
<reference evidence="3 4" key="1">
    <citation type="submission" date="2017-09" db="EMBL/GenBank/DDBJ databases">
        <title>Depth-based differentiation of microbial function through sediment-hosted aquifers and enrichment of novel symbionts in the deep terrestrial subsurface.</title>
        <authorList>
            <person name="Probst A.J."/>
            <person name="Ladd B."/>
            <person name="Jarett J.K."/>
            <person name="Geller-Mcgrath D.E."/>
            <person name="Sieber C.M."/>
            <person name="Emerson J.B."/>
            <person name="Anantharaman K."/>
            <person name="Thomas B.C."/>
            <person name="Malmstrom R."/>
            <person name="Stieglmeier M."/>
            <person name="Klingl A."/>
            <person name="Woyke T."/>
            <person name="Ryan C.M."/>
            <person name="Banfield J.F."/>
        </authorList>
    </citation>
    <scope>NUCLEOTIDE SEQUENCE [LARGE SCALE GENOMIC DNA]</scope>
    <source>
        <strain evidence="3">CG17_big_fil_post_rev_8_21_14_2_50_48_46</strain>
    </source>
</reference>
<evidence type="ECO:0000313" key="4">
    <source>
        <dbReference type="Proteomes" id="UP000231019"/>
    </source>
</evidence>
<dbReference type="GO" id="GO:0071218">
    <property type="term" value="P:cellular response to misfolded protein"/>
    <property type="evidence" value="ECO:0007669"/>
    <property type="project" value="TreeGrafter"/>
</dbReference>
<proteinExistence type="predicted"/>
<evidence type="ECO:0000259" key="2">
    <source>
        <dbReference type="PROSITE" id="PS50076"/>
    </source>
</evidence>
<dbReference type="Pfam" id="PF00226">
    <property type="entry name" value="DnaJ"/>
    <property type="match status" value="1"/>
</dbReference>
<name>A0A2M7G1I4_9BACT</name>
<comment type="caution">
    <text evidence="3">The sequence shown here is derived from an EMBL/GenBank/DDBJ whole genome shotgun (WGS) entry which is preliminary data.</text>
</comment>
<protein>
    <recommendedName>
        <fullName evidence="2">J domain-containing protein</fullName>
    </recommendedName>
</protein>
<gene>
    <name evidence="3" type="ORF">COW36_16675</name>
</gene>
<dbReference type="PRINTS" id="PR00625">
    <property type="entry name" value="JDOMAIN"/>
</dbReference>
<dbReference type="CDD" id="cd06257">
    <property type="entry name" value="DnaJ"/>
    <property type="match status" value="1"/>
</dbReference>
<dbReference type="Gene3D" id="1.10.287.110">
    <property type="entry name" value="DnaJ domain"/>
    <property type="match status" value="1"/>
</dbReference>
<evidence type="ECO:0000256" key="1">
    <source>
        <dbReference type="PROSITE-ProRule" id="PRU00339"/>
    </source>
</evidence>
<feature type="domain" description="J" evidence="2">
    <location>
        <begin position="12"/>
        <end position="81"/>
    </location>
</feature>
<dbReference type="PANTHER" id="PTHR43908:SF3">
    <property type="entry name" value="AT29763P-RELATED"/>
    <property type="match status" value="1"/>
</dbReference>
<dbReference type="InterPro" id="IPR036869">
    <property type="entry name" value="J_dom_sf"/>
</dbReference>
<dbReference type="GO" id="GO:0030544">
    <property type="term" value="F:Hsp70 protein binding"/>
    <property type="evidence" value="ECO:0007669"/>
    <property type="project" value="TreeGrafter"/>
</dbReference>
<dbReference type="SMART" id="SM00271">
    <property type="entry name" value="DnaJ"/>
    <property type="match status" value="1"/>
</dbReference>
<dbReference type="PROSITE" id="PS50076">
    <property type="entry name" value="DNAJ_2"/>
    <property type="match status" value="1"/>
</dbReference>
<keyword evidence="1" id="KW-0802">TPR repeat</keyword>
<accession>A0A2M7G1I4</accession>
<dbReference type="AlphaFoldDB" id="A0A2M7G1I4"/>
<dbReference type="EMBL" id="PFFQ01000050">
    <property type="protein sequence ID" value="PIW15583.1"/>
    <property type="molecule type" value="Genomic_DNA"/>
</dbReference>
<sequence length="209" mass="24276">MSSEFLSWQEQDFYALLGITRMATEEDIRKAFRLRAKECHPDRFPLGSEDREGADLRFKELSHAKDTLLDPQLREAYDRQQDLVQQAWFDAVVYQVPVQKKAPPKSSFGETLKKVYQQYQEQEEEHFNAYDGGLVEEEDPEPQNNKGVPEASRKNAASFYYSQGMRLAARGQYRRALYALNNARVLDPDLQISESLISRIRAKAWYSRG</sequence>
<dbReference type="InterPro" id="IPR019734">
    <property type="entry name" value="TPR_rpt"/>
</dbReference>
<feature type="repeat" description="TPR" evidence="1">
    <location>
        <begin position="157"/>
        <end position="190"/>
    </location>
</feature>
<dbReference type="SUPFAM" id="SSF46565">
    <property type="entry name" value="Chaperone J-domain"/>
    <property type="match status" value="1"/>
</dbReference>
<dbReference type="PROSITE" id="PS50005">
    <property type="entry name" value="TPR"/>
    <property type="match status" value="1"/>
</dbReference>
<dbReference type="InterPro" id="IPR051100">
    <property type="entry name" value="DnaJ_subfamily_B/C"/>
</dbReference>